<gene>
    <name evidence="4" type="ORF">SAMN05216251_10178</name>
</gene>
<dbReference type="NCBIfam" id="TIGR01891">
    <property type="entry name" value="amidohydrolases"/>
    <property type="match status" value="1"/>
</dbReference>
<proteinExistence type="predicted"/>
<dbReference type="GO" id="GO:0019877">
    <property type="term" value="P:diaminopimelate biosynthetic process"/>
    <property type="evidence" value="ECO:0007669"/>
    <property type="project" value="UniProtKB-ARBA"/>
</dbReference>
<dbReference type="InterPro" id="IPR036264">
    <property type="entry name" value="Bact_exopeptidase_dim_dom"/>
</dbReference>
<reference evidence="5" key="1">
    <citation type="submission" date="2016-10" db="EMBL/GenBank/DDBJ databases">
        <authorList>
            <person name="Varghese N."/>
            <person name="Submissions S."/>
        </authorList>
    </citation>
    <scope>NUCLEOTIDE SEQUENCE [LARGE SCALE GENOMIC DNA]</scope>
    <source>
        <strain evidence="5">CGMCC 4.3510</strain>
    </source>
</reference>
<evidence type="ECO:0000256" key="1">
    <source>
        <dbReference type="ARBA" id="ARBA00022801"/>
    </source>
</evidence>
<name>A0A1I1WUF2_9ACTN</name>
<protein>
    <submittedName>
        <fullName evidence="4">Hippurate hydrolase</fullName>
    </submittedName>
</protein>
<organism evidence="4 5">
    <name type="scientific">Actinacidiphila alni</name>
    <dbReference type="NCBI Taxonomy" id="380248"/>
    <lineage>
        <taxon>Bacteria</taxon>
        <taxon>Bacillati</taxon>
        <taxon>Actinomycetota</taxon>
        <taxon>Actinomycetes</taxon>
        <taxon>Kitasatosporales</taxon>
        <taxon>Streptomycetaceae</taxon>
        <taxon>Actinacidiphila</taxon>
    </lineage>
</organism>
<feature type="domain" description="Peptidase M20 dimerisation" evidence="3">
    <location>
        <begin position="207"/>
        <end position="308"/>
    </location>
</feature>
<keyword evidence="5" id="KW-1185">Reference proteome</keyword>
<dbReference type="SUPFAM" id="SSF53187">
    <property type="entry name" value="Zn-dependent exopeptidases"/>
    <property type="match status" value="1"/>
</dbReference>
<feature type="region of interest" description="Disordered" evidence="2">
    <location>
        <begin position="307"/>
        <end position="331"/>
    </location>
</feature>
<dbReference type="SUPFAM" id="SSF55031">
    <property type="entry name" value="Bacterial exopeptidase dimerisation domain"/>
    <property type="match status" value="1"/>
</dbReference>
<dbReference type="RefSeq" id="WP_245795615.1">
    <property type="nucleotide sequence ID" value="NZ_FONG01000001.1"/>
</dbReference>
<dbReference type="Pfam" id="PF07687">
    <property type="entry name" value="M20_dimer"/>
    <property type="match status" value="1"/>
</dbReference>
<evidence type="ECO:0000313" key="4">
    <source>
        <dbReference type="EMBL" id="SFD98824.1"/>
    </source>
</evidence>
<dbReference type="GO" id="GO:0050118">
    <property type="term" value="F:N-acetyldiaminopimelate deacetylase activity"/>
    <property type="evidence" value="ECO:0007669"/>
    <property type="project" value="UniProtKB-ARBA"/>
</dbReference>
<dbReference type="AlphaFoldDB" id="A0A1I1WUF2"/>
<dbReference type="PANTHER" id="PTHR11014">
    <property type="entry name" value="PEPTIDASE M20 FAMILY MEMBER"/>
    <property type="match status" value="1"/>
</dbReference>
<dbReference type="Pfam" id="PF01546">
    <property type="entry name" value="Peptidase_M20"/>
    <property type="match status" value="1"/>
</dbReference>
<evidence type="ECO:0000313" key="5">
    <source>
        <dbReference type="Proteomes" id="UP000199323"/>
    </source>
</evidence>
<dbReference type="InterPro" id="IPR002933">
    <property type="entry name" value="Peptidase_M20"/>
</dbReference>
<evidence type="ECO:0000256" key="2">
    <source>
        <dbReference type="SAM" id="MobiDB-lite"/>
    </source>
</evidence>
<dbReference type="Proteomes" id="UP000199323">
    <property type="component" value="Unassembled WGS sequence"/>
</dbReference>
<dbReference type="PANTHER" id="PTHR11014:SF63">
    <property type="entry name" value="METALLOPEPTIDASE, PUTATIVE (AFU_ORTHOLOGUE AFUA_6G09600)-RELATED"/>
    <property type="match status" value="1"/>
</dbReference>
<dbReference type="Gene3D" id="3.30.70.360">
    <property type="match status" value="1"/>
</dbReference>
<keyword evidence="1 4" id="KW-0378">Hydrolase</keyword>
<feature type="region of interest" description="Disordered" evidence="2">
    <location>
        <begin position="1"/>
        <end position="20"/>
    </location>
</feature>
<dbReference type="STRING" id="380248.SAMN05216251_10178"/>
<dbReference type="InterPro" id="IPR017439">
    <property type="entry name" value="Amidohydrolase"/>
</dbReference>
<dbReference type="FunFam" id="3.30.70.360:FF:000001">
    <property type="entry name" value="N-acetyldiaminopimelate deacetylase"/>
    <property type="match status" value="1"/>
</dbReference>
<accession>A0A1I1WUF2</accession>
<dbReference type="Gene3D" id="3.40.630.10">
    <property type="entry name" value="Zn peptidases"/>
    <property type="match status" value="1"/>
</dbReference>
<sequence>MTAPMNAVPAKANATAPEPEPVPEAVLARAAELYLDLHRHPELSGAEERTAARFGAALTAAGLRVESGIGGHGVVGVLENGPGPVVMIRAELDALPVREETGLPYASTATAPGPDGAPVPVMHACGHDMHLACLAGAATRLAGEPERWRGTLLVVGQPAEETLGGAAAMLADGLYRRFPVPGEVLAQHVVPLPAGMVAHANGPLLAGSTTLEIVLHGRGGHAATPQLAADPVIAAAAVVLRLQTVVSRETGPGEPLVLTVGSVRAGTPGAGNVIADTATLQVTVRAFSDAALDRAVAAVERIVRAEAAAAPEPAPPAPEVRVLSRSGPTVPDAELTADLRRAHEAAFGARRVTRWQPSMATEDVALYGEAGVRLHGVPGIRTGYWMLGAAGPRQWAAAGEGTGPADAARRLAALPPNHSPRFAPHPRLTLEAGIAAMTVAVRARMPSVKVGSHVPQPPEGPW</sequence>
<dbReference type="InterPro" id="IPR011650">
    <property type="entry name" value="Peptidase_M20_dimer"/>
</dbReference>
<evidence type="ECO:0000259" key="3">
    <source>
        <dbReference type="Pfam" id="PF07687"/>
    </source>
</evidence>
<dbReference type="EMBL" id="FONG01000001">
    <property type="protein sequence ID" value="SFD98824.1"/>
    <property type="molecule type" value="Genomic_DNA"/>
</dbReference>